<proteinExistence type="predicted"/>
<sequence>SDWDEDTRDEKVKAALVERGLTGWAVSYFPIHSQETVEFMRDRDLGELFGRLARSPGPRIGMHYI</sequence>
<evidence type="ECO:0000313" key="2">
    <source>
        <dbReference type="Proteomes" id="UP001220964"/>
    </source>
</evidence>
<protein>
    <submittedName>
        <fullName evidence="1">Uncharacterized protein</fullName>
    </submittedName>
</protein>
<keyword evidence="2" id="KW-1185">Reference proteome</keyword>
<accession>A0AAE3NZX3</accession>
<feature type="non-terminal residue" evidence="1">
    <location>
        <position position="1"/>
    </location>
</feature>
<name>A0AAE3NZX3_9RHOB</name>
<dbReference type="RefSeq" id="WP_275570106.1">
    <property type="nucleotide sequence ID" value="NZ_JARGYC010000239.1"/>
</dbReference>
<evidence type="ECO:0000313" key="1">
    <source>
        <dbReference type="EMBL" id="MDF0604005.1"/>
    </source>
</evidence>
<reference evidence="1" key="1">
    <citation type="submission" date="2023-03" db="EMBL/GenBank/DDBJ databases">
        <title>Multiphase analysis and comparison of six strains from genera Psychromarinibacter, Lutimaribacter, and Maritimibacter, including a novel species: Psychromarinibacter sediminicola sp. nov.</title>
        <authorList>
            <person name="Wang Y.-H."/>
            <person name="Ye M.-Q."/>
            <person name="Du Z.-J."/>
        </authorList>
    </citation>
    <scope>NUCLEOTIDE SEQUENCE</scope>
    <source>
        <strain evidence="1">C21-152</strain>
    </source>
</reference>
<dbReference type="AlphaFoldDB" id="A0AAE3NZX3"/>
<organism evidence="1 2">
    <name type="scientific">Psychromarinibacter sediminicola</name>
    <dbReference type="NCBI Taxonomy" id="3033385"/>
    <lineage>
        <taxon>Bacteria</taxon>
        <taxon>Pseudomonadati</taxon>
        <taxon>Pseudomonadota</taxon>
        <taxon>Alphaproteobacteria</taxon>
        <taxon>Rhodobacterales</taxon>
        <taxon>Paracoccaceae</taxon>
        <taxon>Psychromarinibacter</taxon>
    </lineage>
</organism>
<dbReference type="EMBL" id="JARGYC010000239">
    <property type="protein sequence ID" value="MDF0604005.1"/>
    <property type="molecule type" value="Genomic_DNA"/>
</dbReference>
<gene>
    <name evidence="1" type="ORF">P1J78_25195</name>
</gene>
<comment type="caution">
    <text evidence="1">The sequence shown here is derived from an EMBL/GenBank/DDBJ whole genome shotgun (WGS) entry which is preliminary data.</text>
</comment>
<dbReference type="Proteomes" id="UP001220964">
    <property type="component" value="Unassembled WGS sequence"/>
</dbReference>